<keyword evidence="3" id="KW-1185">Reference proteome</keyword>
<feature type="chain" id="PRO_5045508446" description="Transporter" evidence="1">
    <location>
        <begin position="18"/>
        <end position="280"/>
    </location>
</feature>
<proteinExistence type="predicted"/>
<protein>
    <recommendedName>
        <fullName evidence="4">Transporter</fullName>
    </recommendedName>
</protein>
<feature type="signal peptide" evidence="1">
    <location>
        <begin position="1"/>
        <end position="17"/>
    </location>
</feature>
<comment type="caution">
    <text evidence="2">The sequence shown here is derived from an EMBL/GenBank/DDBJ whole genome shotgun (WGS) entry which is preliminary data.</text>
</comment>
<evidence type="ECO:0008006" key="4">
    <source>
        <dbReference type="Google" id="ProtNLM"/>
    </source>
</evidence>
<accession>A0ABM9AXE4</accession>
<keyword evidence="1" id="KW-0732">Signal</keyword>
<reference evidence="2" key="1">
    <citation type="submission" date="2021-12" db="EMBL/GenBank/DDBJ databases">
        <authorList>
            <person name="Rodrigo-Torres L."/>
            <person name="Arahal R. D."/>
            <person name="Lucena T."/>
        </authorList>
    </citation>
    <scope>NUCLEOTIDE SEQUENCE</scope>
    <source>
        <strain evidence="2">CECT 8419</strain>
    </source>
</reference>
<name>A0ABM9AXE4_9BACT</name>
<dbReference type="Proteomes" id="UP000837803">
    <property type="component" value="Unassembled WGS sequence"/>
</dbReference>
<sequence length="280" mass="30877">MRFLWLLLSMCTVLPLAGQTDSLPQTGPQLSYALSLYNPLGAADDYRGASLDAEARLHRNFSLLLSLGRLEREEVTSWAGLPLQRLANVPLPPNWPSERLNDVVIQQTLRVYVGLGGQLNLRVGSGDLALSGLLTVGPTRLRQLATYGRLILPTQAGSNPPEVLPPSGLSGTATLRYLAPVQLGAVVQLHYTHWLSRHLALRIGTGLFNHGLATWNTYRDGEPARYELREIDYQGAHRIGVENYPLPEEESIPTPDPTAHERHVLAFNVGMIYKPAKSIR</sequence>
<dbReference type="EMBL" id="CAKLPZ010000001">
    <property type="protein sequence ID" value="CAH0999387.1"/>
    <property type="molecule type" value="Genomic_DNA"/>
</dbReference>
<evidence type="ECO:0000313" key="3">
    <source>
        <dbReference type="Proteomes" id="UP000837803"/>
    </source>
</evidence>
<organism evidence="2 3">
    <name type="scientific">Neolewinella maritima</name>
    <dbReference type="NCBI Taxonomy" id="1383882"/>
    <lineage>
        <taxon>Bacteria</taxon>
        <taxon>Pseudomonadati</taxon>
        <taxon>Bacteroidota</taxon>
        <taxon>Saprospiria</taxon>
        <taxon>Saprospirales</taxon>
        <taxon>Lewinellaceae</taxon>
        <taxon>Neolewinella</taxon>
    </lineage>
</organism>
<evidence type="ECO:0000313" key="2">
    <source>
        <dbReference type="EMBL" id="CAH0999387.1"/>
    </source>
</evidence>
<gene>
    <name evidence="2" type="ORF">LEM8419_00685</name>
</gene>
<evidence type="ECO:0000256" key="1">
    <source>
        <dbReference type="SAM" id="SignalP"/>
    </source>
</evidence>